<evidence type="ECO:0000313" key="6">
    <source>
        <dbReference type="Proteomes" id="UP001596364"/>
    </source>
</evidence>
<dbReference type="InterPro" id="IPR024930">
    <property type="entry name" value="Skp_dom_sf"/>
</dbReference>
<feature type="signal peptide" evidence="4">
    <location>
        <begin position="1"/>
        <end position="25"/>
    </location>
</feature>
<evidence type="ECO:0000256" key="3">
    <source>
        <dbReference type="SAM" id="Coils"/>
    </source>
</evidence>
<keyword evidence="1 4" id="KW-0732">Signal</keyword>
<evidence type="ECO:0000256" key="4">
    <source>
        <dbReference type="SAM" id="SignalP"/>
    </source>
</evidence>
<comment type="similarity">
    <text evidence="2">Belongs to the skp family.</text>
</comment>
<dbReference type="Gene3D" id="3.30.910.20">
    <property type="entry name" value="Skp domain"/>
    <property type="match status" value="1"/>
</dbReference>
<dbReference type="EMBL" id="JBHSUS010000001">
    <property type="protein sequence ID" value="MFC6439632.1"/>
    <property type="molecule type" value="Genomic_DNA"/>
</dbReference>
<accession>A0ABW1XJT9</accession>
<dbReference type="RefSeq" id="WP_131257090.1">
    <property type="nucleotide sequence ID" value="NZ_JBHSUS010000001.1"/>
</dbReference>
<sequence length="171" mass="19297">MKLFKKSVAAAAILTAGLVSPSALAEKVGYVNIQAIFQSLPQTAAVEPALRDEFKDQIQEVTRLEKDIKYYMEKQQRDAATMSEAEKQELQKKVQELGKDYQTKAGELKQGLDQRQVEERNKILALIKQSIDSFAEKEKYDVIMNAGSVVYLKNTDQEISNKIVEIVSKIK</sequence>
<dbReference type="PANTHER" id="PTHR35089:SF1">
    <property type="entry name" value="CHAPERONE PROTEIN SKP"/>
    <property type="match status" value="1"/>
</dbReference>
<dbReference type="Pfam" id="PF03938">
    <property type="entry name" value="OmpH"/>
    <property type="match status" value="1"/>
</dbReference>
<protein>
    <submittedName>
        <fullName evidence="5">OmpH family outer membrane protein</fullName>
    </submittedName>
</protein>
<dbReference type="PIRSF" id="PIRSF002094">
    <property type="entry name" value="OMP26_Skp"/>
    <property type="match status" value="1"/>
</dbReference>
<feature type="chain" id="PRO_5045181801" evidence="4">
    <location>
        <begin position="26"/>
        <end position="171"/>
    </location>
</feature>
<dbReference type="PANTHER" id="PTHR35089">
    <property type="entry name" value="CHAPERONE PROTEIN SKP"/>
    <property type="match status" value="1"/>
</dbReference>
<keyword evidence="3" id="KW-0175">Coiled coil</keyword>
<dbReference type="SUPFAM" id="SSF111384">
    <property type="entry name" value="OmpH-like"/>
    <property type="match status" value="1"/>
</dbReference>
<comment type="caution">
    <text evidence="5">The sequence shown here is derived from an EMBL/GenBank/DDBJ whole genome shotgun (WGS) entry which is preliminary data.</text>
</comment>
<dbReference type="Proteomes" id="UP001596364">
    <property type="component" value="Unassembled WGS sequence"/>
</dbReference>
<keyword evidence="6" id="KW-1185">Reference proteome</keyword>
<dbReference type="SMART" id="SM00935">
    <property type="entry name" value="OmpH"/>
    <property type="match status" value="1"/>
</dbReference>
<gene>
    <name evidence="5" type="ORF">ACFP85_05635</name>
</gene>
<organism evidence="5 6">
    <name type="scientific">Pseudobowmanella zhangzhouensis</name>
    <dbReference type="NCBI Taxonomy" id="1537679"/>
    <lineage>
        <taxon>Bacteria</taxon>
        <taxon>Pseudomonadati</taxon>
        <taxon>Pseudomonadota</taxon>
        <taxon>Gammaproteobacteria</taxon>
        <taxon>Alteromonadales</taxon>
        <taxon>Alteromonadaceae</taxon>
    </lineage>
</organism>
<name>A0ABW1XJT9_9ALTE</name>
<evidence type="ECO:0000256" key="1">
    <source>
        <dbReference type="ARBA" id="ARBA00022729"/>
    </source>
</evidence>
<evidence type="ECO:0000313" key="5">
    <source>
        <dbReference type="EMBL" id="MFC6439632.1"/>
    </source>
</evidence>
<dbReference type="InterPro" id="IPR005632">
    <property type="entry name" value="Chaperone_Skp"/>
</dbReference>
<proteinExistence type="inferred from homology"/>
<feature type="coiled-coil region" evidence="3">
    <location>
        <begin position="80"/>
        <end position="107"/>
    </location>
</feature>
<reference evidence="6" key="1">
    <citation type="journal article" date="2019" name="Int. J. Syst. Evol. Microbiol.">
        <title>The Global Catalogue of Microorganisms (GCM) 10K type strain sequencing project: providing services to taxonomists for standard genome sequencing and annotation.</title>
        <authorList>
            <consortium name="The Broad Institute Genomics Platform"/>
            <consortium name="The Broad Institute Genome Sequencing Center for Infectious Disease"/>
            <person name="Wu L."/>
            <person name="Ma J."/>
        </authorList>
    </citation>
    <scope>NUCLEOTIDE SEQUENCE [LARGE SCALE GENOMIC DNA]</scope>
    <source>
        <strain evidence="6">CGMCC 1.16031</strain>
    </source>
</reference>
<evidence type="ECO:0000256" key="2">
    <source>
        <dbReference type="PIRNR" id="PIRNR002094"/>
    </source>
</evidence>